<reference evidence="4" key="1">
    <citation type="submission" date="2016-06" db="UniProtKB">
        <authorList>
            <consortium name="WormBaseParasite"/>
        </authorList>
    </citation>
    <scope>IDENTIFICATION</scope>
</reference>
<dbReference type="WBParaSite" id="TCNE_0000843001-mRNA-1">
    <property type="protein sequence ID" value="TCNE_0000843001-mRNA-1"/>
    <property type="gene ID" value="TCNE_0000843001"/>
</dbReference>
<evidence type="ECO:0000256" key="1">
    <source>
        <dbReference type="SAM" id="MobiDB-lite"/>
    </source>
</evidence>
<protein>
    <submittedName>
        <fullName evidence="4">Cuticle protein 6</fullName>
    </submittedName>
</protein>
<evidence type="ECO:0000313" key="3">
    <source>
        <dbReference type="Proteomes" id="UP000050794"/>
    </source>
</evidence>
<name>A0A183UIW0_TOXCA</name>
<feature type="compositionally biased region" description="Acidic residues" evidence="1">
    <location>
        <begin position="615"/>
        <end position="625"/>
    </location>
</feature>
<feature type="compositionally biased region" description="Basic and acidic residues" evidence="1">
    <location>
        <begin position="394"/>
        <end position="408"/>
    </location>
</feature>
<dbReference type="AlphaFoldDB" id="A0A183UIW0"/>
<feature type="region of interest" description="Disordered" evidence="1">
    <location>
        <begin position="613"/>
        <end position="647"/>
    </location>
</feature>
<feature type="compositionally biased region" description="Low complexity" evidence="1">
    <location>
        <begin position="474"/>
        <end position="484"/>
    </location>
</feature>
<feature type="region of interest" description="Disordered" evidence="1">
    <location>
        <begin position="385"/>
        <end position="415"/>
    </location>
</feature>
<reference evidence="2 3" key="2">
    <citation type="submission" date="2018-11" db="EMBL/GenBank/DDBJ databases">
        <authorList>
            <consortium name="Pathogen Informatics"/>
        </authorList>
    </citation>
    <scope>NUCLEOTIDE SEQUENCE [LARGE SCALE GENOMIC DNA]</scope>
</reference>
<gene>
    <name evidence="2" type="ORF">TCNE_LOCUS8430</name>
</gene>
<feature type="region of interest" description="Disordered" evidence="1">
    <location>
        <begin position="528"/>
        <end position="559"/>
    </location>
</feature>
<keyword evidence="3" id="KW-1185">Reference proteome</keyword>
<feature type="compositionally biased region" description="Polar residues" evidence="1">
    <location>
        <begin position="489"/>
        <end position="503"/>
    </location>
</feature>
<feature type="region of interest" description="Disordered" evidence="1">
    <location>
        <begin position="469"/>
        <end position="503"/>
    </location>
</feature>
<evidence type="ECO:0000313" key="4">
    <source>
        <dbReference type="WBParaSite" id="TCNE_0000843001-mRNA-1"/>
    </source>
</evidence>
<feature type="compositionally biased region" description="Low complexity" evidence="1">
    <location>
        <begin position="528"/>
        <end position="539"/>
    </location>
</feature>
<organism evidence="3 4">
    <name type="scientific">Toxocara canis</name>
    <name type="common">Canine roundworm</name>
    <dbReference type="NCBI Taxonomy" id="6265"/>
    <lineage>
        <taxon>Eukaryota</taxon>
        <taxon>Metazoa</taxon>
        <taxon>Ecdysozoa</taxon>
        <taxon>Nematoda</taxon>
        <taxon>Chromadorea</taxon>
        <taxon>Rhabditida</taxon>
        <taxon>Spirurina</taxon>
        <taxon>Ascaridomorpha</taxon>
        <taxon>Ascaridoidea</taxon>
        <taxon>Toxocaridae</taxon>
        <taxon>Toxocara</taxon>
    </lineage>
</organism>
<dbReference type="EMBL" id="UYWY01019905">
    <property type="protein sequence ID" value="VDM39751.1"/>
    <property type="molecule type" value="Genomic_DNA"/>
</dbReference>
<dbReference type="Proteomes" id="UP000050794">
    <property type="component" value="Unassembled WGS sequence"/>
</dbReference>
<proteinExistence type="predicted"/>
<feature type="compositionally biased region" description="Basic and acidic residues" evidence="1">
    <location>
        <begin position="547"/>
        <end position="558"/>
    </location>
</feature>
<evidence type="ECO:0000313" key="2">
    <source>
        <dbReference type="EMBL" id="VDM39751.1"/>
    </source>
</evidence>
<accession>A0A183UIW0</accession>
<feature type="region of interest" description="Disordered" evidence="1">
    <location>
        <begin position="178"/>
        <end position="214"/>
    </location>
</feature>
<sequence length="657" mass="69608">MTASPLSLSLGCLSLKLINESPPGALIVSHLCCSQHRLCPPDINKCAAGLSELMWSAAIWLLSLTGATTAQYGFQQTIVKPATTQVGIDYSPAVGYSLHFPQSKIKYYPPPDLPRPDFKYIKSQKQVVGASVGHEFRGSALEAFMKANGRVKFTIRNLGPNPSYGPFSGFQFGGYSENFSEGDLSSERSGPYEPVPEEESGKGGVPQSGAGVPSYPYSAEKPAMVIDKASAQVPSGISTTDEIIPPTGPGTHLGPIMRPGIHPMPPSSRPPSKQKMVSGSRKSILSSLSSPEVDAFSNTEGTTTVSVQWGTPEVISMRKGTAAPKLVSGSRNDILSGLGAISNLTSSHSQTSSSILTASKQTYDSTTEILEQTNAESSIHTFSTNAQSTGYPRANEKEDKVMTRKEEGAGTTSLEEAAQTIGSKNFEAGIYHAPNEYVGPPPFVPLIAGTKNSTAKSIYTPNITYEFGDENADTHSSSHTLSTSERNQKAQQSESVSSSAPNYTSAYGGNMLTAWGSSLKSSSYDLTSSTLESKSSVSTITNVSASESERVTWDKGTHESTLTKSESQSLNAQAVSGSEVLHPTYAPATNVDISANKNSAAEITAVTGSTPTDIAVDEEEEYDETDYSHESGEQGPVGPDGRPLGSHRKIGKFFCLL</sequence>